<dbReference type="GeneID" id="75914636"/>
<dbReference type="EMBL" id="MU620921">
    <property type="protein sequence ID" value="KAI8579314.1"/>
    <property type="molecule type" value="Genomic_DNA"/>
</dbReference>
<comment type="caution">
    <text evidence="2">The sequence shown here is derived from an EMBL/GenBank/DDBJ whole genome shotgun (WGS) entry which is preliminary data.</text>
</comment>
<dbReference type="AlphaFoldDB" id="A0AAD5HDT5"/>
<keyword evidence="1" id="KW-0732">Signal</keyword>
<dbReference type="Proteomes" id="UP001206595">
    <property type="component" value="Unassembled WGS sequence"/>
</dbReference>
<proteinExistence type="predicted"/>
<protein>
    <recommendedName>
        <fullName evidence="4">Secreted protein</fullName>
    </recommendedName>
</protein>
<accession>A0AAD5HDT5</accession>
<evidence type="ECO:0000313" key="2">
    <source>
        <dbReference type="EMBL" id="KAI8579314.1"/>
    </source>
</evidence>
<evidence type="ECO:0000256" key="1">
    <source>
        <dbReference type="SAM" id="SignalP"/>
    </source>
</evidence>
<sequence length="75" mass="8263">MHRLLSFPLLQMKFFAAALTVVVQLTLLLQLASATPLYNPRPLEARAGRECRPAIDDCPSGQHCIPEAENYGHCG</sequence>
<keyword evidence="3" id="KW-1185">Reference proteome</keyword>
<evidence type="ECO:0000313" key="3">
    <source>
        <dbReference type="Proteomes" id="UP001206595"/>
    </source>
</evidence>
<feature type="chain" id="PRO_5042098108" description="Secreted protein" evidence="1">
    <location>
        <begin position="35"/>
        <end position="75"/>
    </location>
</feature>
<feature type="signal peptide" evidence="1">
    <location>
        <begin position="1"/>
        <end position="34"/>
    </location>
</feature>
<name>A0AAD5HDT5_UMBRA</name>
<gene>
    <name evidence="2" type="ORF">K450DRAFT_242637</name>
</gene>
<reference evidence="2" key="1">
    <citation type="submission" date="2021-06" db="EMBL/GenBank/DDBJ databases">
        <authorList>
            <consortium name="DOE Joint Genome Institute"/>
            <person name="Mondo S.J."/>
            <person name="Amses K.R."/>
            <person name="Simmons D.R."/>
            <person name="Longcore J.E."/>
            <person name="Seto K."/>
            <person name="Alves G.H."/>
            <person name="Bonds A.E."/>
            <person name="Quandt C.A."/>
            <person name="Davis W.J."/>
            <person name="Chang Y."/>
            <person name="Letcher P.M."/>
            <person name="Powell M.J."/>
            <person name="Kuo A."/>
            <person name="Labutti K."/>
            <person name="Pangilinan J."/>
            <person name="Andreopoulos W."/>
            <person name="Tritt A."/>
            <person name="Riley R."/>
            <person name="Hundley H."/>
            <person name="Johnson J."/>
            <person name="Lipzen A."/>
            <person name="Barry K."/>
            <person name="Berbee M.L."/>
            <person name="Buchler N.E."/>
            <person name="Grigoriev I.V."/>
            <person name="Spatafora J.W."/>
            <person name="Stajich J.E."/>
            <person name="James T.Y."/>
        </authorList>
    </citation>
    <scope>NUCLEOTIDE SEQUENCE</scope>
    <source>
        <strain evidence="2">AG</strain>
    </source>
</reference>
<reference evidence="2" key="2">
    <citation type="journal article" date="2022" name="Proc. Natl. Acad. Sci. U.S.A.">
        <title>Diploid-dominant life cycles characterize the early evolution of Fungi.</title>
        <authorList>
            <person name="Amses K.R."/>
            <person name="Simmons D.R."/>
            <person name="Longcore J.E."/>
            <person name="Mondo S.J."/>
            <person name="Seto K."/>
            <person name="Jeronimo G.H."/>
            <person name="Bonds A.E."/>
            <person name="Quandt C.A."/>
            <person name="Davis W.J."/>
            <person name="Chang Y."/>
            <person name="Federici B.A."/>
            <person name="Kuo A."/>
            <person name="LaButti K."/>
            <person name="Pangilinan J."/>
            <person name="Andreopoulos W."/>
            <person name="Tritt A."/>
            <person name="Riley R."/>
            <person name="Hundley H."/>
            <person name="Johnson J."/>
            <person name="Lipzen A."/>
            <person name="Barry K."/>
            <person name="Lang B.F."/>
            <person name="Cuomo C.A."/>
            <person name="Buchler N.E."/>
            <person name="Grigoriev I.V."/>
            <person name="Spatafora J.W."/>
            <person name="Stajich J.E."/>
            <person name="James T.Y."/>
        </authorList>
    </citation>
    <scope>NUCLEOTIDE SEQUENCE</scope>
    <source>
        <strain evidence="2">AG</strain>
    </source>
</reference>
<organism evidence="2 3">
    <name type="scientific">Umbelopsis ramanniana AG</name>
    <dbReference type="NCBI Taxonomy" id="1314678"/>
    <lineage>
        <taxon>Eukaryota</taxon>
        <taxon>Fungi</taxon>
        <taxon>Fungi incertae sedis</taxon>
        <taxon>Mucoromycota</taxon>
        <taxon>Mucoromycotina</taxon>
        <taxon>Umbelopsidomycetes</taxon>
        <taxon>Umbelopsidales</taxon>
        <taxon>Umbelopsidaceae</taxon>
        <taxon>Umbelopsis</taxon>
    </lineage>
</organism>
<dbReference type="RefSeq" id="XP_051444318.1">
    <property type="nucleotide sequence ID" value="XM_051589291.1"/>
</dbReference>
<evidence type="ECO:0008006" key="4">
    <source>
        <dbReference type="Google" id="ProtNLM"/>
    </source>
</evidence>